<keyword evidence="2" id="KW-1185">Reference proteome</keyword>
<evidence type="ECO:0000313" key="2">
    <source>
        <dbReference type="Proteomes" id="UP000596742"/>
    </source>
</evidence>
<dbReference type="Proteomes" id="UP000596742">
    <property type="component" value="Unassembled WGS sequence"/>
</dbReference>
<feature type="non-terminal residue" evidence="1">
    <location>
        <position position="1"/>
    </location>
</feature>
<dbReference type="AlphaFoldDB" id="A0A8B6DW31"/>
<proteinExistence type="predicted"/>
<name>A0A8B6DW31_MYTGA</name>
<dbReference type="EMBL" id="UYJE01004046">
    <property type="protein sequence ID" value="VDI24521.1"/>
    <property type="molecule type" value="Genomic_DNA"/>
</dbReference>
<protein>
    <submittedName>
        <fullName evidence="1">Uncharacterized protein</fullName>
    </submittedName>
</protein>
<sequence>HEKTGTCHCHFKFSNGFSYIITGTLEHAIVILNSGKRLVLSSQENWEVLLPYWIDLSAKCLVIWDLPLPPENWTDFKKPI</sequence>
<evidence type="ECO:0000313" key="1">
    <source>
        <dbReference type="EMBL" id="VDI24521.1"/>
    </source>
</evidence>
<reference evidence="1" key="1">
    <citation type="submission" date="2018-11" db="EMBL/GenBank/DDBJ databases">
        <authorList>
            <person name="Alioto T."/>
            <person name="Alioto T."/>
        </authorList>
    </citation>
    <scope>NUCLEOTIDE SEQUENCE</scope>
</reference>
<gene>
    <name evidence="1" type="ORF">MGAL_10B058114</name>
</gene>
<organism evidence="1 2">
    <name type="scientific">Mytilus galloprovincialis</name>
    <name type="common">Mediterranean mussel</name>
    <dbReference type="NCBI Taxonomy" id="29158"/>
    <lineage>
        <taxon>Eukaryota</taxon>
        <taxon>Metazoa</taxon>
        <taxon>Spiralia</taxon>
        <taxon>Lophotrochozoa</taxon>
        <taxon>Mollusca</taxon>
        <taxon>Bivalvia</taxon>
        <taxon>Autobranchia</taxon>
        <taxon>Pteriomorphia</taxon>
        <taxon>Mytilida</taxon>
        <taxon>Mytiloidea</taxon>
        <taxon>Mytilidae</taxon>
        <taxon>Mytilinae</taxon>
        <taxon>Mytilus</taxon>
    </lineage>
</organism>
<comment type="caution">
    <text evidence="1">The sequence shown here is derived from an EMBL/GenBank/DDBJ whole genome shotgun (WGS) entry which is preliminary data.</text>
</comment>
<accession>A0A8B6DW31</accession>